<dbReference type="Proteomes" id="UP000410967">
    <property type="component" value="Unassembled WGS sequence"/>
</dbReference>
<dbReference type="Proteomes" id="UP000398321">
    <property type="component" value="Unassembled WGS sequence"/>
</dbReference>
<reference evidence="40" key="8">
    <citation type="submission" date="2019-10" db="EMBL/GenBank/DDBJ databases">
        <authorList>
            <consortium name="NCBI Pathogen Detection Project"/>
        </authorList>
    </citation>
    <scope>NUCLEOTIDE SEQUENCE</scope>
    <source>
        <strain evidence="40">09CEB371LM</strain>
        <strain evidence="46">2017-325981-023-01</strain>
        <strain evidence="42">CFIAFB20100120</strain>
        <strain evidence="41">CFIAFB20130012</strain>
        <strain evidence="44">CFIAFB20170037</strain>
        <strain evidence="43">CFIAFB20170045</strain>
        <strain evidence="45">DMG1500109</strain>
    </source>
</reference>
<evidence type="ECO:0000313" key="36">
    <source>
        <dbReference type="EMBL" id="EDN7715477.1"/>
    </source>
</evidence>
<dbReference type="EMBL" id="AABGHY010000004">
    <property type="protein sequence ID" value="EAH3294136.1"/>
    <property type="molecule type" value="Genomic_DNA"/>
</dbReference>
<evidence type="ECO:0000313" key="79">
    <source>
        <dbReference type="Proteomes" id="UP000522199"/>
    </source>
</evidence>
<dbReference type="EMBL" id="AAALRN010000004">
    <property type="protein sequence ID" value="EAD1185411.1"/>
    <property type="molecule type" value="Genomic_DNA"/>
</dbReference>
<evidence type="ECO:0000313" key="5">
    <source>
        <dbReference type="EMBL" id="EAC9040556.1"/>
    </source>
</evidence>
<dbReference type="Proteomes" id="UP000525850">
    <property type="component" value="Unassembled WGS sequence"/>
</dbReference>
<keyword evidence="1" id="KW-0812">Transmembrane</keyword>
<dbReference type="EMBL" id="AACJYH010000008">
    <property type="protein sequence ID" value="EAK8898219.1"/>
    <property type="molecule type" value="Genomic_DNA"/>
</dbReference>
<evidence type="ECO:0000313" key="55">
    <source>
        <dbReference type="Proteomes" id="UP000344343"/>
    </source>
</evidence>
<evidence type="ECO:0000313" key="76">
    <source>
        <dbReference type="Proteomes" id="UP000478704"/>
    </source>
</evidence>
<dbReference type="EMBL" id="AAAIXK010000009">
    <property type="protein sequence ID" value="EAC5551679.1"/>
    <property type="molecule type" value="Genomic_DNA"/>
</dbReference>
<evidence type="ECO:0000313" key="51">
    <source>
        <dbReference type="Proteomes" id="UP000331186"/>
    </source>
</evidence>
<dbReference type="InterPro" id="IPR010288">
    <property type="entry name" value="EcsB_ABC"/>
</dbReference>
<dbReference type="EMBL" id="AABAWE010000003">
    <property type="protein sequence ID" value="EAG2087216.1"/>
    <property type="molecule type" value="Genomic_DNA"/>
</dbReference>
<evidence type="ECO:0000313" key="80">
    <source>
        <dbReference type="Proteomes" id="UP000525850"/>
    </source>
</evidence>
<evidence type="ECO:0000313" key="82">
    <source>
        <dbReference type="Proteomes" id="UP000528151"/>
    </source>
</evidence>
<dbReference type="Proteomes" id="UP000354255">
    <property type="component" value="Unassembled WGS sequence"/>
</dbReference>
<dbReference type="RefSeq" id="WP_014929104.1">
    <property type="nucleotide sequence ID" value="NC_021824.1"/>
</dbReference>
<name>A0A0B8R6W5_LISMN</name>
<dbReference type="EMBL" id="AANCRK010000004">
    <property type="protein sequence ID" value="EDN7715477.1"/>
    <property type="molecule type" value="Genomic_DNA"/>
</dbReference>
<dbReference type="Proteomes" id="UP000540117">
    <property type="component" value="Unassembled WGS sequence"/>
</dbReference>
<dbReference type="EMBL" id="DAAIJL010000009">
    <property type="protein sequence ID" value="HAB8557785.1"/>
    <property type="molecule type" value="Genomic_DNA"/>
</dbReference>
<evidence type="ECO:0000313" key="29">
    <source>
        <dbReference type="EMBL" id="EAK9318370.1"/>
    </source>
</evidence>
<evidence type="ECO:0000313" key="31">
    <source>
        <dbReference type="EMBL" id="ECB9514043.1"/>
    </source>
</evidence>
<dbReference type="Proteomes" id="UP000533021">
    <property type="component" value="Unassembled WGS sequence"/>
</dbReference>
<dbReference type="EMBL" id="MJTJ01000015">
    <property type="protein sequence ID" value="OET50029.1"/>
    <property type="molecule type" value="Genomic_DNA"/>
</dbReference>
<dbReference type="Proteomes" id="UP000548278">
    <property type="component" value="Unassembled WGS sequence"/>
</dbReference>
<dbReference type="Proteomes" id="UP000852906">
    <property type="component" value="Unassembled WGS sequence"/>
</dbReference>
<dbReference type="EMBL" id="DAAIHR010000008">
    <property type="protein sequence ID" value="HAB8398715.1"/>
    <property type="molecule type" value="Genomic_DNA"/>
</dbReference>
<evidence type="ECO:0000313" key="30">
    <source>
        <dbReference type="EMBL" id="ECB9473633.1"/>
    </source>
</evidence>
<dbReference type="EMBL" id="AANDSR010000006">
    <property type="protein sequence ID" value="EDN9837034.1"/>
    <property type="molecule type" value="Genomic_DNA"/>
</dbReference>
<dbReference type="Proteomes" id="UP000522199">
    <property type="component" value="Unassembled WGS sequence"/>
</dbReference>
<dbReference type="EMBL" id="AABGUK010000002">
    <property type="protein sequence ID" value="EAH4241882.1"/>
    <property type="molecule type" value="Genomic_DNA"/>
</dbReference>
<dbReference type="EMBL" id="AABDGJ010000008">
    <property type="protein sequence ID" value="EAG6991166.1"/>
    <property type="molecule type" value="Genomic_DNA"/>
</dbReference>
<evidence type="ECO:0000313" key="44">
    <source>
        <dbReference type="EMBL" id="HAC0276056.1"/>
    </source>
</evidence>
<evidence type="ECO:0000313" key="72">
    <source>
        <dbReference type="Proteomes" id="UP000460224"/>
    </source>
</evidence>
<evidence type="ECO:0000313" key="50">
    <source>
        <dbReference type="Proteomes" id="UP000272537"/>
    </source>
</evidence>
<evidence type="ECO:0000313" key="60">
    <source>
        <dbReference type="Proteomes" id="UP000364988"/>
    </source>
</evidence>
<evidence type="ECO:0000313" key="12">
    <source>
        <dbReference type="EMBL" id="EAE4942053.1"/>
    </source>
</evidence>
<dbReference type="Proteomes" id="UP000350032">
    <property type="component" value="Unassembled WGS sequence"/>
</dbReference>
<dbReference type="EMBL" id="DAAJCS010000008">
    <property type="protein sequence ID" value="HAC0013596.1"/>
    <property type="molecule type" value="Genomic_DNA"/>
</dbReference>
<evidence type="ECO:0000313" key="83">
    <source>
        <dbReference type="Proteomes" id="UP000530452"/>
    </source>
</evidence>
<dbReference type="EMBL" id="DABJAN010000002">
    <property type="protein sequence ID" value="HAJ9592809.1"/>
    <property type="molecule type" value="Genomic_DNA"/>
</dbReference>
<evidence type="ECO:0000313" key="9">
    <source>
        <dbReference type="EMBL" id="EAD5785982.1"/>
    </source>
</evidence>
<reference evidence="35 78" key="6">
    <citation type="submission" date="2019-09" db="EMBL/GenBank/DDBJ databases">
        <authorList>
            <consortium name="PulseNet: The National Subtyping Network for Foodborne Disease Surveillance"/>
            <person name="Tarr C.L."/>
            <person name="Trees E."/>
            <person name="Katz L.S."/>
            <person name="Carleton-Romer H.A."/>
            <person name="Stroika S."/>
            <person name="Kucerova Z."/>
            <person name="Roache K.F."/>
            <person name="Sabol A.L."/>
            <person name="Besser J."/>
            <person name="Gerner-Smidt P."/>
        </authorList>
    </citation>
    <scope>NUCLEOTIDE SEQUENCE [LARGE SCALE GENOMIC DNA]</scope>
    <source>
        <strain evidence="2 54">2015L-6227</strain>
        <strain evidence="11 52">PNUSAL000134</strain>
        <strain evidence="5 58">PNUSAL000910</strain>
        <strain evidence="13 59">PNUSAL002180</strain>
        <strain evidence="14 75">PNUSAL002298</strain>
        <strain evidence="28 57">PNUSAL004402</strain>
        <strain evidence="35 78">PNUSAL005692</strain>
    </source>
</reference>
<dbReference type="Proteomes" id="UP000337746">
    <property type="component" value="Unassembled WGS sequence"/>
</dbReference>
<evidence type="ECO:0000313" key="43">
    <source>
        <dbReference type="EMBL" id="HAC0013596.1"/>
    </source>
</evidence>
<evidence type="ECO:0000313" key="91">
    <source>
        <dbReference type="Proteomes" id="UP000841146"/>
    </source>
</evidence>
<dbReference type="Proteomes" id="UP000840197">
    <property type="component" value="Unassembled WGS sequence"/>
</dbReference>
<feature type="transmembrane region" description="Helical" evidence="1">
    <location>
        <begin position="135"/>
        <end position="156"/>
    </location>
</feature>
<evidence type="ECO:0000313" key="78">
    <source>
        <dbReference type="Proteomes" id="UP000489121"/>
    </source>
</evidence>
<dbReference type="Proteomes" id="UP000376505">
    <property type="component" value="Unassembled WGS sequence"/>
</dbReference>
<dbReference type="Proteomes" id="UP000272537">
    <property type="component" value="Unassembled WGS sequence"/>
</dbReference>
<evidence type="ECO:0000313" key="64">
    <source>
        <dbReference type="Proteomes" id="UP000389283"/>
    </source>
</evidence>
<feature type="transmembrane region" description="Helical" evidence="1">
    <location>
        <begin position="351"/>
        <end position="371"/>
    </location>
</feature>
<dbReference type="Proteomes" id="UP000423131">
    <property type="component" value="Unassembled WGS sequence"/>
</dbReference>
<dbReference type="EMBL" id="AABBAW010000004">
    <property type="protein sequence ID" value="EAG2515374.1"/>
    <property type="molecule type" value="Genomic_DNA"/>
</dbReference>
<evidence type="ECO:0000313" key="66">
    <source>
        <dbReference type="Proteomes" id="UP000398321"/>
    </source>
</evidence>
<dbReference type="Proteomes" id="UP000455569">
    <property type="component" value="Unassembled WGS sequence"/>
</dbReference>
<dbReference type="EMBL" id="AAAIKW010000004">
    <property type="protein sequence ID" value="EAC4552451.1"/>
    <property type="molecule type" value="Genomic_DNA"/>
</dbReference>
<dbReference type="Proteomes" id="UP000566721">
    <property type="component" value="Unassembled WGS sequence"/>
</dbReference>
<feature type="transmembrane region" description="Helical" evidence="1">
    <location>
        <begin position="192"/>
        <end position="208"/>
    </location>
</feature>
<evidence type="ECO:0000313" key="86">
    <source>
        <dbReference type="Proteomes" id="UP000546397"/>
    </source>
</evidence>
<evidence type="ECO:0000256" key="1">
    <source>
        <dbReference type="SAM" id="Phobius"/>
    </source>
</evidence>
<dbReference type="Proteomes" id="UP000336166">
    <property type="component" value="Unassembled WGS sequence"/>
</dbReference>
<evidence type="ECO:0000313" key="40">
    <source>
        <dbReference type="EMBL" id="HAA8051981.1"/>
    </source>
</evidence>
<dbReference type="KEGG" id="lmok:CQ02_11490"/>
<dbReference type="EMBL" id="AABFVG010000004">
    <property type="protein sequence ID" value="EAH2281939.1"/>
    <property type="molecule type" value="Genomic_DNA"/>
</dbReference>
<evidence type="ECO:0000313" key="69">
    <source>
        <dbReference type="Proteomes" id="UP000423131"/>
    </source>
</evidence>
<evidence type="ECO:0000313" key="65">
    <source>
        <dbReference type="Proteomes" id="UP000393182"/>
    </source>
</evidence>
<reference evidence="37 73" key="9">
    <citation type="submission" date="2019-11" db="EMBL/GenBank/DDBJ databases">
        <authorList>
            <consortium name="GenomeTrakr: Next Generation Sequencing Network for Food Pathogen Tracability"/>
        </authorList>
    </citation>
    <scope>NUCLEOTIDE SEQUENCE [LARGE SCALE GENOMIC DNA]</scope>
    <source>
        <strain evidence="18 88">10B02965A-1</strain>
        <strain evidence="20 82">CFSAN063727</strain>
        <strain evidence="36 71">CFSAN102901</strain>
        <strain evidence="10 63">FDA00006494</strain>
        <strain evidence="3 61">FDA00007096</strain>
        <strain evidence="6 67">FDA00008584</strain>
        <strain evidence="16">FDA00011243</strain>
        <strain evidence="4 51">FDA00013332</strain>
        <strain evidence="9 55">FDA00013853</strain>
        <strain evidence="30 69">FDA00014336</strain>
        <strain evidence="32 64">FDA00014370</strain>
        <strain evidence="31 66">FDA00014392</strain>
        <strain evidence="39">FDA00015054</strain>
        <strain evidence="19 85">FDA1005580-S054-001</strain>
        <strain evidence="76">FDA1090798-S029-001</strain>
        <strain evidence="77">FDA956581-098-004</strain>
        <strain evidence="17 80">FDA960927-006-004</strain>
        <strain evidence="21 89">FLAG-38921</strain>
        <strain evidence="33 70">FLAG-51482A</strain>
        <strain evidence="15 53">FLAG-54356</strain>
        <strain evidence="8 62">FSIS31901579</strain>
        <strain evidence="27 81">LS1344</strain>
        <strain evidence="37 73">OSF101448</strain>
        <strain evidence="7 56">VA-WGS-00405</strain>
    </source>
</reference>
<evidence type="ECO:0000313" key="88">
    <source>
        <dbReference type="Proteomes" id="UP000549379"/>
    </source>
</evidence>
<dbReference type="Proteomes" id="UP000546397">
    <property type="component" value="Unassembled WGS sequence"/>
</dbReference>
<proteinExistence type="predicted"/>
<sequence>MKMIFDSKALWKERFSAYTTEVMRYLRYMFNDHLLFVLVIGLGAGIFYYAGWVKTLEPTFPVIPLMVILLTASIAISPVATLLKKPDIVYLIVQEKAMDSYFTQAKIASFFMQLYVFVIVLGVCMPMYVEVTKVPYSQFFTLFIVLSMLKVWNIYFGWESMKLEEADTTWMFIRVILNAILIYIALVAAPYISIPLVLVVLVASYYWLRTKTAKVTLRWEYLVDKEEARMNRFYRLVNLFTDVPHLRGTVRRRSYLDFLYQPIPYAKRKTFAYLFSRTFIRTNEYAGLYIRLTVIAVILLVFVQGFYLNIIFSLLFLYLTGFQFIPMLKHYDAQIMLRLYPINDRYRHRSFIHFLRILLLAQALLFSVIGIAQNGTISGMIILGINLAFVVIFTFLYAPVRMKKMYE</sequence>
<evidence type="ECO:0000313" key="52">
    <source>
        <dbReference type="Proteomes" id="UP000336166"/>
    </source>
</evidence>
<feature type="transmembrane region" description="Helical" evidence="1">
    <location>
        <begin position="285"/>
        <end position="304"/>
    </location>
</feature>
<evidence type="ECO:0000313" key="81">
    <source>
        <dbReference type="Proteomes" id="UP000527632"/>
    </source>
</evidence>
<gene>
    <name evidence="13" type="ORF">A8L61_09680</name>
    <name evidence="22" type="ORF">AB917_11275</name>
    <name evidence="2" type="ORF">ABZ57_08150</name>
    <name evidence="48" type="ORF">AJL21_07480</name>
    <name evidence="10" type="ORF">ART25_03545</name>
    <name evidence="3" type="ORF">ARY78_14700</name>
    <name evidence="17" type="ORF">B1N52_09405</name>
    <name evidence="16" type="ORF">B1S26_05580</name>
    <name evidence="18" type="ORF">B5K54_14420</name>
    <name evidence="14" type="ORF">BB997_13490</name>
    <name evidence="33" type="ORF">BCZ19_09190</name>
    <name evidence="15" type="ORF">BCZ21_08095</name>
    <name evidence="20" type="ORF">CA369_11495</name>
    <name evidence="19" type="ORF">CAV64_08065</name>
    <name evidence="23" type="ORF">CW845_02155</name>
    <name evidence="25" type="ORF">D4920_07635</name>
    <name evidence="24" type="ORF">D4B11_06265</name>
    <name evidence="26" type="ORF">D5N24_06980</name>
    <name evidence="28" type="ORF">D7104_10995</name>
    <name evidence="47" type="ORF">DCK61_07510</name>
    <name evidence="21" type="ORF">DCT16_09765</name>
    <name evidence="4" type="ORF">DU018_08660</name>
    <name evidence="49" type="ORF">DYZ80_01964</name>
    <name evidence="12" type="ORF">E1W56_08405</name>
    <name evidence="27" type="ORF">E5F58_07665</name>
    <name evidence="9" type="ORF">EX365_05325</name>
    <name evidence="8" type="ORF">EXZ73_08495</name>
    <name evidence="34" type="ORF">F6436_07710</name>
    <name evidence="35" type="ORF">F6515_12300</name>
    <name evidence="29" type="ORF">FA835_14840</name>
    <name evidence="31" type="ORF">FLQ97_09855</name>
    <name evidence="30" type="ORF">FLR03_08110</name>
    <name evidence="32" type="ORF">FNX40_07685</name>
    <name evidence="38" type="ORF">FV747_07585</name>
    <name evidence="39" type="ORF">G3O21_002614</name>
    <name evidence="40" type="ORF">GHH22_02260</name>
    <name evidence="45" type="ORF">GI949_09950</name>
    <name evidence="37" type="ORF">GJW51_10225</name>
    <name evidence="36" type="ORF">GQG13_10110</name>
    <name evidence="41" type="ORF">GYR60_09325</name>
    <name evidence="42" type="ORF">GYS09_10875</name>
    <name evidence="43" type="ORF">GYX23_11405</name>
    <name evidence="44" type="ORF">GYY14_11860</name>
    <name evidence="46" type="ORF">HQN34_001001</name>
    <name evidence="5" type="ORF">KV70_10095</name>
    <name evidence="6" type="ORF">QD52_10045</name>
    <name evidence="7" type="ORF">UI29_10065</name>
    <name evidence="11" type="ORF">Y261_05150</name>
</gene>
<evidence type="ECO:0000313" key="13">
    <source>
        <dbReference type="EMBL" id="EAG0867559.1"/>
    </source>
</evidence>
<dbReference type="Proteomes" id="UP000427828">
    <property type="component" value="Unassembled WGS sequence"/>
</dbReference>
<dbReference type="Pfam" id="PF05975">
    <property type="entry name" value="EcsB"/>
    <property type="match status" value="1"/>
</dbReference>
<reference evidence="90 91" key="3">
    <citation type="journal article" date="2018" name="Genome Biol.">
        <title>SKESA: strategic k-mer extension for scrupulous assemblies.</title>
        <authorList>
            <person name="Souvorov A."/>
            <person name="Agarwala R."/>
            <person name="Lipman D.J."/>
        </authorList>
    </citation>
    <scope>NUCLEOTIDE SEQUENCE [LARGE SCALE GENOMIC DNA]</scope>
    <source>
        <strain evidence="40">09CEB371LM</strain>
        <strain evidence="46">2017-325981-023-01</strain>
        <strain evidence="42 93">CFIAFB20100120</strain>
        <strain evidence="41 90">CFIAFB20130012</strain>
        <strain evidence="44">CFIAFB20170037</strain>
        <strain evidence="43 91">CFIAFB20170045</strain>
        <strain evidence="45 92">DMG1500109</strain>
    </source>
</reference>
<evidence type="ECO:0000313" key="20">
    <source>
        <dbReference type="EMBL" id="EAG4462915.1"/>
    </source>
</evidence>
<dbReference type="Proteomes" id="UP000842809">
    <property type="component" value="Unassembled WGS sequence"/>
</dbReference>
<dbReference type="Proteomes" id="UP000549379">
    <property type="component" value="Unassembled WGS sequence"/>
</dbReference>
<dbReference type="Proteomes" id="UP000527632">
    <property type="component" value="Unassembled WGS sequence"/>
</dbReference>
<dbReference type="EMBL" id="AABAGT010000013">
    <property type="protein sequence ID" value="EAG0867559.1"/>
    <property type="molecule type" value="Genomic_DNA"/>
</dbReference>
<evidence type="ECO:0000313" key="34">
    <source>
        <dbReference type="EMBL" id="ECY6544210.1"/>
    </source>
</evidence>
<evidence type="ECO:0000313" key="68">
    <source>
        <dbReference type="Proteomes" id="UP000410967"/>
    </source>
</evidence>
<evidence type="ECO:0000313" key="4">
    <source>
        <dbReference type="EMBL" id="EAC6548434.1"/>
    </source>
</evidence>
<evidence type="ECO:0000313" key="11">
    <source>
        <dbReference type="EMBL" id="EAE2353733.1"/>
    </source>
</evidence>
<dbReference type="EMBL" id="AABEMN010000007">
    <property type="protein sequence ID" value="EAG9519368.1"/>
    <property type="molecule type" value="Genomic_DNA"/>
</dbReference>
<evidence type="ECO:0000313" key="94">
    <source>
        <dbReference type="Proteomes" id="UP000852906"/>
    </source>
</evidence>
<evidence type="ECO:0000313" key="54">
    <source>
        <dbReference type="Proteomes" id="UP000339309"/>
    </source>
</evidence>
<dbReference type="Proteomes" id="UP000844415">
    <property type="component" value="Unassembled WGS sequence"/>
</dbReference>
<feature type="transmembrane region" description="Helical" evidence="1">
    <location>
        <begin position="33"/>
        <end position="50"/>
    </location>
</feature>
<keyword evidence="1" id="KW-0472">Membrane</keyword>
<dbReference type="Proteomes" id="UP000389283">
    <property type="component" value="Unassembled WGS sequence"/>
</dbReference>
<organism evidence="40">
    <name type="scientific">Listeria monocytogenes</name>
    <dbReference type="NCBI Taxonomy" id="1639"/>
    <lineage>
        <taxon>Bacteria</taxon>
        <taxon>Bacillati</taxon>
        <taxon>Bacillota</taxon>
        <taxon>Bacilli</taxon>
        <taxon>Bacillales</taxon>
        <taxon>Listeriaceae</taxon>
        <taxon>Listeria</taxon>
    </lineage>
</organism>
<dbReference type="Proteomes" id="UP000339309">
    <property type="component" value="Unassembled WGS sequence"/>
</dbReference>
<evidence type="ECO:0000313" key="87">
    <source>
        <dbReference type="Proteomes" id="UP000548278"/>
    </source>
</evidence>
<evidence type="ECO:0000313" key="7">
    <source>
        <dbReference type="EMBL" id="EAD3793109.1"/>
    </source>
</evidence>
<evidence type="ECO:0000313" key="85">
    <source>
        <dbReference type="Proteomes" id="UP000540117"/>
    </source>
</evidence>
<evidence type="ECO:0000313" key="56">
    <source>
        <dbReference type="Proteomes" id="UP000345329"/>
    </source>
</evidence>
<feature type="transmembrane region" description="Helical" evidence="1">
    <location>
        <begin position="62"/>
        <end position="83"/>
    </location>
</feature>
<dbReference type="Proteomes" id="UP000467536">
    <property type="component" value="Unassembled WGS sequence"/>
</dbReference>
<dbReference type="Proteomes" id="UP000467347">
    <property type="component" value="Unassembled WGS sequence"/>
</dbReference>
<dbReference type="EMBL" id="DAAJZA010000006">
    <property type="protein sequence ID" value="HAC1755287.1"/>
    <property type="molecule type" value="Genomic_DNA"/>
</dbReference>
<evidence type="ECO:0000313" key="10">
    <source>
        <dbReference type="EMBL" id="EAE1337984.1"/>
    </source>
</evidence>
<feature type="transmembrane region" description="Helical" evidence="1">
    <location>
        <begin position="168"/>
        <end position="186"/>
    </location>
</feature>
<comment type="caution">
    <text evidence="40">The sequence shown here is derived from an EMBL/GenBank/DDBJ whole genome shotgun (WGS) entry which is preliminary data.</text>
</comment>
<dbReference type="Proteomes" id="UP000365297">
    <property type="component" value="Unassembled WGS sequence"/>
</dbReference>
<accession>A0A0B8R6W5</accession>
<evidence type="ECO:0000313" key="15">
    <source>
        <dbReference type="EMBL" id="EAG2087216.1"/>
    </source>
</evidence>
<evidence type="ECO:0000313" key="46">
    <source>
        <dbReference type="EMBL" id="HAJ9592809.1"/>
    </source>
</evidence>
<evidence type="ECO:0000313" key="18">
    <source>
        <dbReference type="EMBL" id="EAG2998486.1"/>
    </source>
</evidence>
<feature type="transmembrane region" description="Helical" evidence="1">
    <location>
        <begin position="104"/>
        <end position="129"/>
    </location>
</feature>
<dbReference type="EMBL" id="AAANYN010000010">
    <property type="protein sequence ID" value="EAD5774324.1"/>
    <property type="molecule type" value="Genomic_DNA"/>
</dbReference>
<evidence type="ECO:0000313" key="61">
    <source>
        <dbReference type="Proteomes" id="UP000365297"/>
    </source>
</evidence>
<evidence type="ECO:0000313" key="53">
    <source>
        <dbReference type="Proteomes" id="UP000337746"/>
    </source>
</evidence>
<evidence type="ECO:0000313" key="8">
    <source>
        <dbReference type="EMBL" id="EAD5774324.1"/>
    </source>
</evidence>
<evidence type="ECO:0000313" key="89">
    <source>
        <dbReference type="Proteomes" id="UP000566721"/>
    </source>
</evidence>
<dbReference type="Proteomes" id="UP000481141">
    <property type="component" value="Unassembled WGS sequence"/>
</dbReference>
<dbReference type="Proteomes" id="UP000331186">
    <property type="component" value="Unassembled WGS sequence"/>
</dbReference>
<dbReference type="EMBL" id="AAASLB010000004">
    <property type="protein sequence ID" value="EAE4942053.1"/>
    <property type="molecule type" value="Genomic_DNA"/>
</dbReference>
<evidence type="ECO:0000313" key="33">
    <source>
        <dbReference type="EMBL" id="ECX6924837.1"/>
    </source>
</evidence>
<evidence type="ECO:0000313" key="26">
    <source>
        <dbReference type="EMBL" id="EAH3294136.1"/>
    </source>
</evidence>
<evidence type="ECO:0000313" key="39">
    <source>
        <dbReference type="EMBL" id="EDP8515161.1"/>
    </source>
</evidence>
<dbReference type="EMBL" id="AABBYJ010000004">
    <property type="protein sequence ID" value="EAG4331202.1"/>
    <property type="molecule type" value="Genomic_DNA"/>
</dbReference>
<dbReference type="EMBL" id="AANEHK010000005">
    <property type="protein sequence ID" value="EDO0985850.1"/>
    <property type="molecule type" value="Genomic_DNA"/>
</dbReference>
<evidence type="ECO:0000313" key="16">
    <source>
        <dbReference type="EMBL" id="EAG2244872.1"/>
    </source>
</evidence>
<evidence type="ECO:0000313" key="35">
    <source>
        <dbReference type="EMBL" id="ECY9783768.1"/>
    </source>
</evidence>
<evidence type="ECO:0000313" key="3">
    <source>
        <dbReference type="EMBL" id="EAC5551679.1"/>
    </source>
</evidence>
<evidence type="ECO:0000313" key="37">
    <source>
        <dbReference type="EMBL" id="EDN9837034.1"/>
    </source>
</evidence>
<dbReference type="EMBL" id="AABATR010000008">
    <property type="protein sequence ID" value="EAG1894611.1"/>
    <property type="molecule type" value="Genomic_DNA"/>
</dbReference>
<evidence type="ECO:0000313" key="14">
    <source>
        <dbReference type="EMBL" id="EAG1894611.1"/>
    </source>
</evidence>
<dbReference type="EMBL" id="AAAKQF010000006">
    <property type="protein sequence ID" value="EAC9040556.1"/>
    <property type="molecule type" value="Genomic_DNA"/>
</dbReference>
<evidence type="ECO:0000313" key="77">
    <source>
        <dbReference type="Proteomes" id="UP000481141"/>
    </source>
</evidence>
<dbReference type="Proteomes" id="UP000345329">
    <property type="component" value="Unassembled WGS sequence"/>
</dbReference>
<evidence type="ECO:0000313" key="75">
    <source>
        <dbReference type="Proteomes" id="UP000478682"/>
    </source>
</evidence>
<dbReference type="EMBL" id="AABEKY010000001">
    <property type="protein sequence ID" value="EAG9386295.1"/>
    <property type="molecule type" value="Genomic_DNA"/>
</dbReference>
<dbReference type="EMBL" id="AAANYR010000002">
    <property type="protein sequence ID" value="EAD5785982.1"/>
    <property type="molecule type" value="Genomic_DNA"/>
</dbReference>
<evidence type="ECO:0000313" key="17">
    <source>
        <dbReference type="EMBL" id="EAG2515374.1"/>
    </source>
</evidence>
<evidence type="ECO:0000313" key="57">
    <source>
        <dbReference type="Proteomes" id="UP000350032"/>
    </source>
</evidence>
<dbReference type="AlphaFoldDB" id="A0A0B8R6W5"/>
<evidence type="ECO:0000313" key="84">
    <source>
        <dbReference type="Proteomes" id="UP000533021"/>
    </source>
</evidence>
<evidence type="ECO:0000313" key="2">
    <source>
        <dbReference type="EMBL" id="EAC4552451.1"/>
    </source>
</evidence>
<dbReference type="GO" id="GO:0016020">
    <property type="term" value="C:membrane"/>
    <property type="evidence" value="ECO:0007669"/>
    <property type="project" value="InterPro"/>
</dbReference>
<dbReference type="EMBL" id="AABCVX010000004">
    <property type="protein sequence ID" value="EAG6169669.1"/>
    <property type="molecule type" value="Genomic_DNA"/>
</dbReference>
<dbReference type="Proteomes" id="UP000478704">
    <property type="component" value="Unassembled WGS sequence"/>
</dbReference>
<dbReference type="Proteomes" id="UP000403352">
    <property type="component" value="Unassembled WGS sequence"/>
</dbReference>
<evidence type="ECO:0000313" key="47">
    <source>
        <dbReference type="EMBL" id="KAA9450555.1"/>
    </source>
</evidence>
<dbReference type="Proteomes" id="UP000841146">
    <property type="component" value="Unassembled WGS sequence"/>
</dbReference>
<dbReference type="EMBL" id="AAAJKI010000018">
    <property type="protein sequence ID" value="EAC6548434.1"/>
    <property type="molecule type" value="Genomic_DNA"/>
</dbReference>
<evidence type="ECO:0000313" key="71">
    <source>
        <dbReference type="Proteomes" id="UP000455569"/>
    </source>
</evidence>
<evidence type="ECO:0000313" key="22">
    <source>
        <dbReference type="EMBL" id="EAG6991166.1"/>
    </source>
</evidence>
<evidence type="ECO:0000313" key="58">
    <source>
        <dbReference type="Proteomes" id="UP000354255"/>
    </source>
</evidence>
<evidence type="ECO:0000313" key="62">
    <source>
        <dbReference type="Proteomes" id="UP000376505"/>
    </source>
</evidence>
<evidence type="ECO:0000313" key="28">
    <source>
        <dbReference type="EMBL" id="EAK8898219.1"/>
    </source>
</evidence>
<evidence type="ECO:0000313" key="38">
    <source>
        <dbReference type="EMBL" id="EDO0985850.1"/>
    </source>
</evidence>
<dbReference type="EMBL" id="AABBHO010000062">
    <property type="protein sequence ID" value="EAG2998486.1"/>
    <property type="molecule type" value="Genomic_DNA"/>
</dbReference>
<dbReference type="Proteomes" id="UP000364988">
    <property type="component" value="Unassembled WGS sequence"/>
</dbReference>
<dbReference type="EMBL" id="AAAMZD010000004">
    <property type="protein sequence ID" value="EAD3793109.1"/>
    <property type="molecule type" value="Genomic_DNA"/>
</dbReference>
<dbReference type="Proteomes" id="UP000528151">
    <property type="component" value="Unassembled WGS sequence"/>
</dbReference>
<reference evidence="49 50" key="2">
    <citation type="journal article" date="2018" name="BMC Genomics">
        <title>Genes significantly associated with lineage II food isolates of Listeria monocytogenes.</title>
        <authorList>
            <person name="Pirone-Davies C."/>
            <person name="Chen Y."/>
            <person name="Pightling A."/>
            <person name="Ryan G."/>
            <person name="Wang Y."/>
            <person name="Yao K."/>
            <person name="Hoffmann M."/>
            <person name="Allard M.W."/>
        </authorList>
    </citation>
    <scope>NUCLEOTIDE SEQUENCE [LARGE SCALE GENOMIC DNA]</scope>
    <source>
        <strain evidence="49 50">PNUSAL000550</strain>
    </source>
</reference>
<dbReference type="Proteomes" id="UP000478682">
    <property type="component" value="Unassembled WGS sequence"/>
</dbReference>
<evidence type="ECO:0000313" key="63">
    <source>
        <dbReference type="Proteomes" id="UP000379076"/>
    </source>
</evidence>
<dbReference type="EMBL" id="QDAY01000002">
    <property type="protein sequence ID" value="KAA9450555.1"/>
    <property type="molecule type" value="Genomic_DNA"/>
</dbReference>
<dbReference type="EMBL" id="AALAQH010000004">
    <property type="protein sequence ID" value="ECX6924837.1"/>
    <property type="molecule type" value="Genomic_DNA"/>
</dbReference>
<evidence type="ECO:0000313" key="27">
    <source>
        <dbReference type="EMBL" id="EAH4241882.1"/>
    </source>
</evidence>
<evidence type="ECO:0000313" key="59">
    <source>
        <dbReference type="Proteomes" id="UP000358545"/>
    </source>
</evidence>
<dbReference type="Proteomes" id="UP000530452">
    <property type="component" value="Unassembled WGS sequence"/>
</dbReference>
<evidence type="ECO:0000313" key="23">
    <source>
        <dbReference type="EMBL" id="EAG9386295.1"/>
    </source>
</evidence>
<evidence type="ECO:0000313" key="67">
    <source>
        <dbReference type="Proteomes" id="UP000403352"/>
    </source>
</evidence>
<evidence type="ECO:0000313" key="93">
    <source>
        <dbReference type="Proteomes" id="UP000844415"/>
    </source>
</evidence>
<evidence type="ECO:0000313" key="19">
    <source>
        <dbReference type="EMBL" id="EAG4331202.1"/>
    </source>
</evidence>
<dbReference type="Proteomes" id="UP000843503">
    <property type="component" value="Unassembled WGS sequence"/>
</dbReference>
<evidence type="ECO:0000313" key="90">
    <source>
        <dbReference type="Proteomes" id="UP000840197"/>
    </source>
</evidence>
<dbReference type="EMBL" id="AACKDQ010000048">
    <property type="protein sequence ID" value="EAK9318370.1"/>
    <property type="molecule type" value="Genomic_DNA"/>
</dbReference>
<feature type="transmembrane region" description="Helical" evidence="1">
    <location>
        <begin position="310"/>
        <end position="331"/>
    </location>
</feature>
<dbReference type="EMBL" id="AANPAU010000010">
    <property type="protein sequence ID" value="EDP8515161.1"/>
    <property type="molecule type" value="Genomic_DNA"/>
</dbReference>
<evidence type="ECO:0000313" key="21">
    <source>
        <dbReference type="EMBL" id="EAG6169669.1"/>
    </source>
</evidence>
<dbReference type="EMBL" id="AALEDS010000005">
    <property type="protein sequence ID" value="ECY6544210.1"/>
    <property type="molecule type" value="Genomic_DNA"/>
</dbReference>
<dbReference type="EMBL" id="DAAEEB010000001">
    <property type="protein sequence ID" value="HAA8051981.1"/>
    <property type="molecule type" value="Genomic_DNA"/>
</dbReference>
<dbReference type="Proteomes" id="UP000843775">
    <property type="component" value="Unassembled WGS sequence"/>
</dbReference>
<dbReference type="PIRSF" id="PIRSF037259">
    <property type="entry name" value="EcsB_ABC"/>
    <property type="match status" value="1"/>
</dbReference>
<dbReference type="Proteomes" id="UP000489121">
    <property type="component" value="Unassembled WGS sequence"/>
</dbReference>
<dbReference type="EMBL" id="AALGDA010000050">
    <property type="protein sequence ID" value="ECY9783768.1"/>
    <property type="molecule type" value="Genomic_DNA"/>
</dbReference>
<dbReference type="Proteomes" id="UP000393182">
    <property type="component" value="Unassembled WGS sequence"/>
</dbReference>
<dbReference type="EMBL" id="AAAQQZ010000002">
    <property type="protein sequence ID" value="EAE1337984.1"/>
    <property type="molecule type" value="Genomic_DNA"/>
</dbReference>
<dbReference type="EMBL" id="AAAREG010000003">
    <property type="protein sequence ID" value="EAE2353733.1"/>
    <property type="molecule type" value="Genomic_DNA"/>
</dbReference>
<evidence type="ECO:0000313" key="49">
    <source>
        <dbReference type="EMBL" id="RKA07595.1"/>
    </source>
</evidence>
<evidence type="ECO:0000313" key="42">
    <source>
        <dbReference type="EMBL" id="HAB8557785.1"/>
    </source>
</evidence>
<evidence type="ECO:0000313" key="70">
    <source>
        <dbReference type="Proteomes" id="UP000427828"/>
    </source>
</evidence>
<evidence type="ECO:0000313" key="32">
    <source>
        <dbReference type="EMBL" id="ECC1556689.1"/>
    </source>
</evidence>
<dbReference type="Proteomes" id="UP000344343">
    <property type="component" value="Unassembled WGS sequence"/>
</dbReference>
<evidence type="ECO:0000313" key="92">
    <source>
        <dbReference type="Proteomes" id="UP000843775"/>
    </source>
</evidence>
<reference evidence="47 72" key="4">
    <citation type="submission" date="2018-04" db="EMBL/GenBank/DDBJ databases">
        <title>Genome Analysis of a Prevalent Clone of Listeria monocytogenes Sequence Type 87 in China.</title>
        <authorList>
            <person name="Wang Y."/>
        </authorList>
    </citation>
    <scope>NUCLEOTIDE SEQUENCE [LARGE SCALE GENOMIC DNA]</scope>
    <source>
        <strain evidence="47 72">ICDC_LM1523</strain>
    </source>
</reference>
<dbReference type="EMBL" id="QXLS01000004">
    <property type="protein sequence ID" value="RKA07595.1"/>
    <property type="molecule type" value="Genomic_DNA"/>
</dbReference>
<evidence type="ECO:0000313" key="73">
    <source>
        <dbReference type="Proteomes" id="UP000467347"/>
    </source>
</evidence>
<evidence type="ECO:0000313" key="41">
    <source>
        <dbReference type="EMBL" id="HAB8398715.1"/>
    </source>
</evidence>
<evidence type="ECO:0000313" key="74">
    <source>
        <dbReference type="Proteomes" id="UP000467536"/>
    </source>
</evidence>
<reference evidence="12 65" key="5">
    <citation type="submission" date="2019-03" db="EMBL/GenBank/DDBJ databases">
        <authorList>
            <person name="Ashton P.M."/>
            <person name="Dallman T."/>
            <person name="Nair S."/>
            <person name="De Pinna E."/>
            <person name="Peters T."/>
            <person name="Grant K."/>
        </authorList>
    </citation>
    <scope>NUCLEOTIDE SEQUENCE [LARGE SCALE GENOMIC DNA]</scope>
    <source>
        <strain evidence="25 84">282333</strain>
        <strain evidence="26 83">282352</strain>
        <strain evidence="24 86">289003</strain>
        <strain evidence="38 74">788324</strain>
        <strain evidence="12">RL15000286</strain>
    </source>
</reference>
<reference evidence="34 60" key="7">
    <citation type="submission" date="2019-09" db="EMBL/GenBank/DDBJ databases">
        <authorList>
            <consortium name="GenomeTrakr network: Whole genome sequencing for foodborne pathogen traceback"/>
        </authorList>
    </citation>
    <scope>NUCLEOTIDE SEQUENCE [LARGE SCALE GENOMIC DNA]</scope>
    <source>
        <strain evidence="22 87">CFSAN004300</strain>
        <strain evidence="23 79">CFSAN072474</strain>
        <strain evidence="34 60">FLAG-55987</strain>
        <strain evidence="29 68">PHLUSALM00088</strain>
    </source>
</reference>
<dbReference type="EMBL" id="AABBZO010000013">
    <property type="protein sequence ID" value="EAG4462915.1"/>
    <property type="molecule type" value="Genomic_DNA"/>
</dbReference>
<dbReference type="Proteomes" id="UP000358545">
    <property type="component" value="Unassembled WGS sequence"/>
</dbReference>
<dbReference type="EMBL" id="AABAYG010000002">
    <property type="protein sequence ID" value="EAG2244872.1"/>
    <property type="molecule type" value="Genomic_DNA"/>
</dbReference>
<evidence type="ECO:0000313" key="25">
    <source>
        <dbReference type="EMBL" id="EAH2281939.1"/>
    </source>
</evidence>
<keyword evidence="1" id="KW-1133">Transmembrane helix</keyword>
<dbReference type="EMBL" id="AAHZFN010000009">
    <property type="protein sequence ID" value="ECB9473633.1"/>
    <property type="molecule type" value="Genomic_DNA"/>
</dbReference>
<evidence type="ECO:0000313" key="6">
    <source>
        <dbReference type="EMBL" id="EAD1185411.1"/>
    </source>
</evidence>
<evidence type="ECO:0000313" key="48">
    <source>
        <dbReference type="EMBL" id="OET50029.1"/>
    </source>
</evidence>
<protein>
    <submittedName>
        <fullName evidence="40">ABC transporter permease</fullName>
    </submittedName>
</protein>
<dbReference type="Proteomes" id="UP000840039">
    <property type="component" value="Unassembled WGS sequence"/>
</dbReference>
<dbReference type="EMBL" id="DAAJFY010000008">
    <property type="protein sequence ID" value="HAC0276056.1"/>
    <property type="molecule type" value="Genomic_DNA"/>
</dbReference>
<reference evidence="48 94" key="1">
    <citation type="submission" date="2016-09" db="EMBL/GenBank/DDBJ databases">
        <title>100K Listeria isolates.</title>
        <authorList>
            <person name="Chen P."/>
            <person name="Weimer B.C."/>
            <person name="Kong N."/>
            <person name="Huang B."/>
        </authorList>
    </citation>
    <scope>NUCLEOTIDE SEQUENCE [LARGE SCALE GENOMIC DNA]</scope>
    <source>
        <strain evidence="48 94">BCW_2383</strain>
    </source>
</reference>
<evidence type="ECO:0000313" key="24">
    <source>
        <dbReference type="EMBL" id="EAG9519368.1"/>
    </source>
</evidence>
<dbReference type="EMBL" id="AAIAJJ010000003">
    <property type="protein sequence ID" value="ECC1556689.1"/>
    <property type="molecule type" value="Genomic_DNA"/>
</dbReference>
<feature type="transmembrane region" description="Helical" evidence="1">
    <location>
        <begin position="377"/>
        <end position="398"/>
    </location>
</feature>
<evidence type="ECO:0000313" key="45">
    <source>
        <dbReference type="EMBL" id="HAC1755287.1"/>
    </source>
</evidence>
<dbReference type="Proteomes" id="UP000460224">
    <property type="component" value="Unassembled WGS sequence"/>
</dbReference>
<dbReference type="Proteomes" id="UP000379076">
    <property type="component" value="Unassembled WGS sequence"/>
</dbReference>
<dbReference type="EMBL" id="AAHZFY010000021">
    <property type="protein sequence ID" value="ECB9514043.1"/>
    <property type="molecule type" value="Genomic_DNA"/>
</dbReference>